<dbReference type="InterPro" id="IPR014308">
    <property type="entry name" value="Xanthine_DH_XdhC"/>
</dbReference>
<gene>
    <name evidence="3" type="ORF">SAMN05216200_10172</name>
</gene>
<keyword evidence="4" id="KW-1185">Reference proteome</keyword>
<name>A0A1M7RS66_9RHOB</name>
<sequence length="348" mass="35267">MSAGSGAGLDIDALRAAVAAHGRVTRVVVAQTRGSTPREAGAQMLVWADGFAGTIGGGALEFAALAEARRRLGSGRSGLESHALGPALGQCCGGAATLAYEVVDADVLSRLEALADEARARAGRTGGRPALARPLGGVGRAADAPAAIRAALAAAACAGGAAAAPGPVCAPGDPPWLFEPLAEAPTPLFLYGAGHVGRALARVLQDLPFALTWIDSARGRFPDPAPAHARVLIAPDPADAVDLAPPQAVHVAMTCSHALDLEICHRALRRGCARLAVIGSRTKAARFRARLRALGHDEAQVAAMACPIGDPALGKAPAQVAVAIAADLLAWRARMAEGRGMREREATA</sequence>
<protein>
    <submittedName>
        <fullName evidence="3">Xanthine dehydrogenase accessory factor</fullName>
    </submittedName>
</protein>
<feature type="domain" description="XdhC Rossmann" evidence="2">
    <location>
        <begin position="188"/>
        <end position="328"/>
    </location>
</feature>
<evidence type="ECO:0000259" key="1">
    <source>
        <dbReference type="Pfam" id="PF02625"/>
    </source>
</evidence>
<dbReference type="Pfam" id="PF02625">
    <property type="entry name" value="XdhC_CoxI"/>
    <property type="match status" value="1"/>
</dbReference>
<dbReference type="EMBL" id="FRDL01000001">
    <property type="protein sequence ID" value="SHN49133.1"/>
    <property type="molecule type" value="Genomic_DNA"/>
</dbReference>
<dbReference type="Proteomes" id="UP000184066">
    <property type="component" value="Unassembled WGS sequence"/>
</dbReference>
<dbReference type="InterPro" id="IPR003777">
    <property type="entry name" value="XdhC_CoxI"/>
</dbReference>
<dbReference type="Gene3D" id="3.40.50.720">
    <property type="entry name" value="NAD(P)-binding Rossmann-like Domain"/>
    <property type="match status" value="1"/>
</dbReference>
<dbReference type="InterPro" id="IPR052698">
    <property type="entry name" value="MoCofactor_Util/Proc"/>
</dbReference>
<evidence type="ECO:0000313" key="4">
    <source>
        <dbReference type="Proteomes" id="UP000184066"/>
    </source>
</evidence>
<dbReference type="RefSeq" id="WP_072745686.1">
    <property type="nucleotide sequence ID" value="NZ_FOHL01000002.1"/>
</dbReference>
<dbReference type="PANTHER" id="PTHR30388:SF6">
    <property type="entry name" value="XANTHINE DEHYDROGENASE SUBUNIT A-RELATED"/>
    <property type="match status" value="1"/>
</dbReference>
<accession>A0A1M7RS66</accession>
<dbReference type="PANTHER" id="PTHR30388">
    <property type="entry name" value="ALDEHYDE OXIDOREDUCTASE MOLYBDENUM COFACTOR ASSEMBLY PROTEIN"/>
    <property type="match status" value="1"/>
</dbReference>
<dbReference type="STRING" id="1189325.SAMN04488119_102446"/>
<proteinExistence type="predicted"/>
<dbReference type="Pfam" id="PF13478">
    <property type="entry name" value="XdhC_C"/>
    <property type="match status" value="1"/>
</dbReference>
<evidence type="ECO:0000259" key="2">
    <source>
        <dbReference type="Pfam" id="PF13478"/>
    </source>
</evidence>
<dbReference type="NCBIfam" id="TIGR02964">
    <property type="entry name" value="xanthine_xdhC"/>
    <property type="match status" value="1"/>
</dbReference>
<dbReference type="InterPro" id="IPR027051">
    <property type="entry name" value="XdhC_Rossmann_dom"/>
</dbReference>
<organism evidence="3 4">
    <name type="scientific">Oceanicella actignis</name>
    <dbReference type="NCBI Taxonomy" id="1189325"/>
    <lineage>
        <taxon>Bacteria</taxon>
        <taxon>Pseudomonadati</taxon>
        <taxon>Pseudomonadota</taxon>
        <taxon>Alphaproteobacteria</taxon>
        <taxon>Rhodobacterales</taxon>
        <taxon>Paracoccaceae</taxon>
        <taxon>Oceanicella</taxon>
    </lineage>
</organism>
<evidence type="ECO:0000313" key="3">
    <source>
        <dbReference type="EMBL" id="SHN49133.1"/>
    </source>
</evidence>
<reference evidence="3 4" key="1">
    <citation type="submission" date="2016-12" db="EMBL/GenBank/DDBJ databases">
        <authorList>
            <person name="Song W.-J."/>
            <person name="Kurnit D.M."/>
        </authorList>
    </citation>
    <scope>NUCLEOTIDE SEQUENCE [LARGE SCALE GENOMIC DNA]</scope>
    <source>
        <strain evidence="3 4">CGMCC 1.10808</strain>
    </source>
</reference>
<dbReference type="AlphaFoldDB" id="A0A1M7RS66"/>
<feature type="domain" description="XdhC- CoxI" evidence="1">
    <location>
        <begin position="18"/>
        <end position="80"/>
    </location>
</feature>
<dbReference type="OrthoDB" id="61481at2"/>